<dbReference type="Gene3D" id="1.10.10.60">
    <property type="entry name" value="Homeodomain-like"/>
    <property type="match status" value="1"/>
</dbReference>
<feature type="domain" description="HTH araC/xylS-type" evidence="4">
    <location>
        <begin position="233"/>
        <end position="330"/>
    </location>
</feature>
<evidence type="ECO:0000313" key="5">
    <source>
        <dbReference type="EMBL" id="MBA5764378.1"/>
    </source>
</evidence>
<name>A0A7W2IVH1_9VIBR</name>
<evidence type="ECO:0000313" key="6">
    <source>
        <dbReference type="Proteomes" id="UP000571701"/>
    </source>
</evidence>
<dbReference type="Pfam" id="PF12625">
    <property type="entry name" value="Arabinose_bd"/>
    <property type="match status" value="1"/>
</dbReference>
<dbReference type="InterPro" id="IPR009057">
    <property type="entry name" value="Homeodomain-like_sf"/>
</dbReference>
<protein>
    <submittedName>
        <fullName evidence="5">AraC family transcriptional regulator ligand-binding domain-containing protein</fullName>
    </submittedName>
</protein>
<evidence type="ECO:0000256" key="3">
    <source>
        <dbReference type="ARBA" id="ARBA00023163"/>
    </source>
</evidence>
<keyword evidence="1" id="KW-0805">Transcription regulation</keyword>
<dbReference type="AlphaFoldDB" id="A0A7W2IVH1"/>
<organism evidence="5 6">
    <name type="scientific">Vibrio marinisediminis</name>
    <dbReference type="NCBI Taxonomy" id="2758441"/>
    <lineage>
        <taxon>Bacteria</taxon>
        <taxon>Pseudomonadati</taxon>
        <taxon>Pseudomonadota</taxon>
        <taxon>Gammaproteobacteria</taxon>
        <taxon>Vibrionales</taxon>
        <taxon>Vibrionaceae</taxon>
        <taxon>Vibrio</taxon>
    </lineage>
</organism>
<dbReference type="RefSeq" id="WP_182110431.1">
    <property type="nucleotide sequence ID" value="NZ_JACFYF010000019.1"/>
</dbReference>
<comment type="caution">
    <text evidence="5">The sequence shown here is derived from an EMBL/GenBank/DDBJ whole genome shotgun (WGS) entry which is preliminary data.</text>
</comment>
<evidence type="ECO:0000259" key="4">
    <source>
        <dbReference type="PROSITE" id="PS01124"/>
    </source>
</evidence>
<dbReference type="InterPro" id="IPR032687">
    <property type="entry name" value="AraC-type_N"/>
</dbReference>
<dbReference type="GO" id="GO:0000976">
    <property type="term" value="F:transcription cis-regulatory region binding"/>
    <property type="evidence" value="ECO:0007669"/>
    <property type="project" value="TreeGrafter"/>
</dbReference>
<keyword evidence="3" id="KW-0804">Transcription</keyword>
<keyword evidence="6" id="KW-1185">Reference proteome</keyword>
<dbReference type="GO" id="GO:0003700">
    <property type="term" value="F:DNA-binding transcription factor activity"/>
    <property type="evidence" value="ECO:0007669"/>
    <property type="project" value="InterPro"/>
</dbReference>
<dbReference type="EMBL" id="JACFYF010000019">
    <property type="protein sequence ID" value="MBA5764378.1"/>
    <property type="molecule type" value="Genomic_DNA"/>
</dbReference>
<dbReference type="Pfam" id="PF12833">
    <property type="entry name" value="HTH_18"/>
    <property type="match status" value="1"/>
</dbReference>
<evidence type="ECO:0000256" key="1">
    <source>
        <dbReference type="ARBA" id="ARBA00023015"/>
    </source>
</evidence>
<reference evidence="5 6" key="1">
    <citation type="submission" date="2020-07" db="EMBL/GenBank/DDBJ databases">
        <title>Vibrio marinisediminis sp. nov., isolated from marine sediment.</title>
        <authorList>
            <person name="Ji X."/>
        </authorList>
    </citation>
    <scope>NUCLEOTIDE SEQUENCE [LARGE SCALE GENOMIC DNA]</scope>
    <source>
        <strain evidence="5 6">404</strain>
    </source>
</reference>
<dbReference type="PROSITE" id="PS01124">
    <property type="entry name" value="HTH_ARAC_FAMILY_2"/>
    <property type="match status" value="1"/>
</dbReference>
<dbReference type="Proteomes" id="UP000571701">
    <property type="component" value="Unassembled WGS sequence"/>
</dbReference>
<dbReference type="InterPro" id="IPR018060">
    <property type="entry name" value="HTH_AraC"/>
</dbReference>
<dbReference type="GO" id="GO:0005829">
    <property type="term" value="C:cytosol"/>
    <property type="evidence" value="ECO:0007669"/>
    <property type="project" value="TreeGrafter"/>
</dbReference>
<accession>A0A7W2IVH1</accession>
<dbReference type="SUPFAM" id="SSF46689">
    <property type="entry name" value="Homeodomain-like"/>
    <property type="match status" value="1"/>
</dbReference>
<dbReference type="PANTHER" id="PTHR47894">
    <property type="entry name" value="HTH-TYPE TRANSCRIPTIONAL REGULATOR GADX"/>
    <property type="match status" value="1"/>
</dbReference>
<dbReference type="SMART" id="SM00342">
    <property type="entry name" value="HTH_ARAC"/>
    <property type="match status" value="1"/>
</dbReference>
<evidence type="ECO:0000256" key="2">
    <source>
        <dbReference type="ARBA" id="ARBA00023125"/>
    </source>
</evidence>
<sequence length="336" mass="38277">MEKVRFIRALGLRNIHFRVMKRYGLDDNSLAIIDSALSQPMTLIPVSEVNRWYQSLEQKSGNPDIILDVASDIRPEDLGSVARWLFSSLDLASAIRRLNYGISSLQSGAYLVATQSGPIIKWTYQNPFIEYNNKAHDGVRAAIFLCKIIRYYAGDEFVPMRVMLPGIRSNQHKYQEYFGCDVSWNHSKTEVWFPADLRLATRSKIRSGKKQLAMSFAELDEFLNMPEAGDEIKVIYEVINYSCHYGFPTVERVSSLVGLSPQQFQRRLHSVGMNFTNVLGYVLSNIAVGLLGKGIGVDEVAKRLGYQNVASFNRMFKKQRALTPTQFIQRLEELRS</sequence>
<keyword evidence="2" id="KW-0238">DNA-binding</keyword>
<dbReference type="PANTHER" id="PTHR47894:SF1">
    <property type="entry name" value="HTH-TYPE TRANSCRIPTIONAL REGULATOR VQSM"/>
    <property type="match status" value="1"/>
</dbReference>
<proteinExistence type="predicted"/>
<gene>
    <name evidence="5" type="ORF">H2O73_18645</name>
</gene>